<keyword evidence="11" id="KW-0411">Iron-sulfur</keyword>
<evidence type="ECO:0000313" key="17">
    <source>
        <dbReference type="Proteomes" id="UP000620366"/>
    </source>
</evidence>
<dbReference type="InterPro" id="IPR029119">
    <property type="entry name" value="MutY_C"/>
</dbReference>
<keyword evidence="10 14" id="KW-0408">Iron</keyword>
<dbReference type="GO" id="GO:0051539">
    <property type="term" value="F:4 iron, 4 sulfur cluster binding"/>
    <property type="evidence" value="ECO:0007669"/>
    <property type="project" value="UniProtKB-UniRule"/>
</dbReference>
<evidence type="ECO:0000259" key="15">
    <source>
        <dbReference type="SMART" id="SM00478"/>
    </source>
</evidence>
<dbReference type="Gene3D" id="1.10.1670.10">
    <property type="entry name" value="Helix-hairpin-Helix base-excision DNA repair enzymes (C-terminal)"/>
    <property type="match status" value="1"/>
</dbReference>
<evidence type="ECO:0000256" key="13">
    <source>
        <dbReference type="ARBA" id="ARBA00023295"/>
    </source>
</evidence>
<evidence type="ECO:0000256" key="5">
    <source>
        <dbReference type="ARBA" id="ARBA00022023"/>
    </source>
</evidence>
<dbReference type="Gene3D" id="3.90.79.10">
    <property type="entry name" value="Nucleoside Triphosphate Pyrophosphohydrolase"/>
    <property type="match status" value="1"/>
</dbReference>
<dbReference type="SMART" id="SM00478">
    <property type="entry name" value="ENDO3c"/>
    <property type="match status" value="1"/>
</dbReference>
<keyword evidence="8 14" id="KW-0227">DNA damage</keyword>
<dbReference type="InterPro" id="IPR004036">
    <property type="entry name" value="Endonuclease-III-like_CS2"/>
</dbReference>
<dbReference type="InterPro" id="IPR011257">
    <property type="entry name" value="DNA_glycosylase"/>
</dbReference>
<proteinExistence type="inferred from homology"/>
<comment type="caution">
    <text evidence="16">The sequence shown here is derived from an EMBL/GenBank/DDBJ whole genome shotgun (WGS) entry which is preliminary data.</text>
</comment>
<dbReference type="InterPro" id="IPR023170">
    <property type="entry name" value="HhH_base_excis_C"/>
</dbReference>
<dbReference type="Pfam" id="PF00633">
    <property type="entry name" value="HHH"/>
    <property type="match status" value="1"/>
</dbReference>
<dbReference type="CDD" id="cd03431">
    <property type="entry name" value="NUDIX_DNA_Glycosylase_C-MutY"/>
    <property type="match status" value="1"/>
</dbReference>
<evidence type="ECO:0000256" key="3">
    <source>
        <dbReference type="ARBA" id="ARBA00008343"/>
    </source>
</evidence>
<evidence type="ECO:0000313" key="16">
    <source>
        <dbReference type="EMBL" id="MBC8536579.1"/>
    </source>
</evidence>
<evidence type="ECO:0000256" key="11">
    <source>
        <dbReference type="ARBA" id="ARBA00023014"/>
    </source>
</evidence>
<dbReference type="Pfam" id="PF14815">
    <property type="entry name" value="NUDIX_4"/>
    <property type="match status" value="1"/>
</dbReference>
<evidence type="ECO:0000256" key="6">
    <source>
        <dbReference type="ARBA" id="ARBA00022485"/>
    </source>
</evidence>
<evidence type="ECO:0000256" key="1">
    <source>
        <dbReference type="ARBA" id="ARBA00000843"/>
    </source>
</evidence>
<dbReference type="Gene3D" id="1.10.340.30">
    <property type="entry name" value="Hypothetical protein, domain 2"/>
    <property type="match status" value="1"/>
</dbReference>
<comment type="catalytic activity">
    <reaction evidence="1 14">
        <text>Hydrolyzes free adenine bases from 7,8-dihydro-8-oxoguanine:adenine mismatched double-stranded DNA, leaving an apurinic site.</text>
        <dbReference type="EC" id="3.2.2.31"/>
    </reaction>
</comment>
<dbReference type="InterPro" id="IPR003265">
    <property type="entry name" value="HhH-GPD_domain"/>
</dbReference>
<dbReference type="CDD" id="cd00056">
    <property type="entry name" value="ENDO3c"/>
    <property type="match status" value="1"/>
</dbReference>
<dbReference type="PROSITE" id="PS01155">
    <property type="entry name" value="ENDONUCLEASE_III_2"/>
    <property type="match status" value="1"/>
</dbReference>
<evidence type="ECO:0000256" key="2">
    <source>
        <dbReference type="ARBA" id="ARBA00002933"/>
    </source>
</evidence>
<gene>
    <name evidence="16" type="primary">mutY</name>
    <name evidence="16" type="ORF">H8695_07765</name>
</gene>
<evidence type="ECO:0000256" key="7">
    <source>
        <dbReference type="ARBA" id="ARBA00022723"/>
    </source>
</evidence>
<dbReference type="GO" id="GO:0035485">
    <property type="term" value="F:adenine/guanine mispair binding"/>
    <property type="evidence" value="ECO:0007669"/>
    <property type="project" value="TreeGrafter"/>
</dbReference>
<dbReference type="EC" id="3.2.2.31" evidence="4 14"/>
<evidence type="ECO:0000256" key="12">
    <source>
        <dbReference type="ARBA" id="ARBA00023204"/>
    </source>
</evidence>
<organism evidence="16 17">
    <name type="scientific">Feifania hominis</name>
    <dbReference type="NCBI Taxonomy" id="2763660"/>
    <lineage>
        <taxon>Bacteria</taxon>
        <taxon>Bacillati</taxon>
        <taxon>Bacillota</taxon>
        <taxon>Clostridia</taxon>
        <taxon>Eubacteriales</taxon>
        <taxon>Feifaniaceae</taxon>
        <taxon>Feifania</taxon>
    </lineage>
</organism>
<keyword evidence="13 14" id="KW-0326">Glycosidase</keyword>
<dbReference type="GO" id="GO:0000701">
    <property type="term" value="F:purine-specific mismatch base pair DNA N-glycosylase activity"/>
    <property type="evidence" value="ECO:0007669"/>
    <property type="project" value="UniProtKB-EC"/>
</dbReference>
<accession>A0A926DFY5</accession>
<dbReference type="Pfam" id="PF00730">
    <property type="entry name" value="HhH-GPD"/>
    <property type="match status" value="1"/>
</dbReference>
<dbReference type="InterPro" id="IPR005760">
    <property type="entry name" value="A/G_AdeGlyc_MutY"/>
</dbReference>
<evidence type="ECO:0000256" key="14">
    <source>
        <dbReference type="RuleBase" id="RU365096"/>
    </source>
</evidence>
<evidence type="ECO:0000256" key="8">
    <source>
        <dbReference type="ARBA" id="ARBA00022763"/>
    </source>
</evidence>
<dbReference type="AlphaFoldDB" id="A0A926DFY5"/>
<dbReference type="NCBIfam" id="TIGR01084">
    <property type="entry name" value="mutY"/>
    <property type="match status" value="1"/>
</dbReference>
<dbReference type="FunFam" id="1.10.340.30:FF:000002">
    <property type="entry name" value="Adenine DNA glycosylase"/>
    <property type="match status" value="1"/>
</dbReference>
<keyword evidence="6" id="KW-0004">4Fe-4S</keyword>
<dbReference type="InterPro" id="IPR000445">
    <property type="entry name" value="HhH_motif"/>
</dbReference>
<dbReference type="GO" id="GO:0032357">
    <property type="term" value="F:oxidized purine DNA binding"/>
    <property type="evidence" value="ECO:0007669"/>
    <property type="project" value="TreeGrafter"/>
</dbReference>
<feature type="domain" description="HhH-GPD" evidence="15">
    <location>
        <begin position="42"/>
        <end position="192"/>
    </location>
</feature>
<keyword evidence="9" id="KW-0378">Hydrolase</keyword>
<comment type="cofactor">
    <cofactor evidence="14">
        <name>[4Fe-4S] cluster</name>
        <dbReference type="ChEBI" id="CHEBI:49883"/>
    </cofactor>
    <text evidence="14">Binds 1 [4Fe-4S] cluster.</text>
</comment>
<evidence type="ECO:0000256" key="9">
    <source>
        <dbReference type="ARBA" id="ARBA00022801"/>
    </source>
</evidence>
<sequence>MDQKVGLGEIVRPLLDWYAVRSRTLPFRSDPTPYHVWLSEIMLQQTRVEAALPYYRRFLEVLPTIADLAAADEQTLFKLWEGLGYYSRARNLQKCAKIVVERFGGELPADYDELLKLPGIGPYTAGAIGSIAFSLPVAAVDGNVLRVLSRLRADPEDILLPATRRRVTAELCAVMPPDSGSFNQALMELGALVCLPNGAPKCGECPLSALCRAHALGREEDFPQKIKKAARRVEERTILVLFHRGRVAIRRRPDRGLLAGLWELPSLPGRLTPQQAAERLPLLAGAVLSSLPQAKHVFSHVEWHMAGIRAELAARPDDPTLVFVTPQELTDRYALPSAFRAYADPIREKPSD</sequence>
<dbReference type="SUPFAM" id="SSF55811">
    <property type="entry name" value="Nudix"/>
    <property type="match status" value="1"/>
</dbReference>
<dbReference type="SUPFAM" id="SSF48150">
    <property type="entry name" value="DNA-glycosylase"/>
    <property type="match status" value="1"/>
</dbReference>
<dbReference type="InterPro" id="IPR015797">
    <property type="entry name" value="NUDIX_hydrolase-like_dom_sf"/>
</dbReference>
<dbReference type="Proteomes" id="UP000620366">
    <property type="component" value="Unassembled WGS sequence"/>
</dbReference>
<dbReference type="PANTHER" id="PTHR42944">
    <property type="entry name" value="ADENINE DNA GLYCOSYLASE"/>
    <property type="match status" value="1"/>
</dbReference>
<dbReference type="GO" id="GO:0006284">
    <property type="term" value="P:base-excision repair"/>
    <property type="evidence" value="ECO:0007669"/>
    <property type="project" value="UniProtKB-UniRule"/>
</dbReference>
<name>A0A926DFY5_9FIRM</name>
<comment type="similarity">
    <text evidence="3 14">Belongs to the Nth/MutY family.</text>
</comment>
<dbReference type="RefSeq" id="WP_249300420.1">
    <property type="nucleotide sequence ID" value="NZ_JACRSP010000003.1"/>
</dbReference>
<protein>
    <recommendedName>
        <fullName evidence="5 14">Adenine DNA glycosylase</fullName>
        <ecNumber evidence="4 14">3.2.2.31</ecNumber>
    </recommendedName>
</protein>
<keyword evidence="17" id="KW-1185">Reference proteome</keyword>
<dbReference type="PANTHER" id="PTHR42944:SF1">
    <property type="entry name" value="ADENINE DNA GLYCOSYLASE"/>
    <property type="match status" value="1"/>
</dbReference>
<dbReference type="GO" id="GO:0006298">
    <property type="term" value="P:mismatch repair"/>
    <property type="evidence" value="ECO:0007669"/>
    <property type="project" value="TreeGrafter"/>
</dbReference>
<dbReference type="EMBL" id="JACRSP010000003">
    <property type="protein sequence ID" value="MBC8536579.1"/>
    <property type="molecule type" value="Genomic_DNA"/>
</dbReference>
<comment type="function">
    <text evidence="2">Adenine glycosylase active on G-A mispairs. MutY also corrects error-prone DNA synthesis past GO lesions which are due to the oxidatively damaged form of guanine: 7,8-dihydro-8-oxoguanine (8-oxo-dGTP).</text>
</comment>
<evidence type="ECO:0000256" key="10">
    <source>
        <dbReference type="ARBA" id="ARBA00023004"/>
    </source>
</evidence>
<reference evidence="16" key="1">
    <citation type="submission" date="2020-08" db="EMBL/GenBank/DDBJ databases">
        <title>Genome public.</title>
        <authorList>
            <person name="Liu C."/>
            <person name="Sun Q."/>
        </authorList>
    </citation>
    <scope>NUCLEOTIDE SEQUENCE</scope>
    <source>
        <strain evidence="16">BX7</strain>
    </source>
</reference>
<keyword evidence="7" id="KW-0479">Metal-binding</keyword>
<evidence type="ECO:0000256" key="4">
    <source>
        <dbReference type="ARBA" id="ARBA00012045"/>
    </source>
</evidence>
<keyword evidence="12" id="KW-0234">DNA repair</keyword>
<dbReference type="InterPro" id="IPR044298">
    <property type="entry name" value="MIG/MutY"/>
</dbReference>
<dbReference type="GO" id="GO:0046872">
    <property type="term" value="F:metal ion binding"/>
    <property type="evidence" value="ECO:0007669"/>
    <property type="project" value="UniProtKB-UniRule"/>
</dbReference>
<dbReference type="GO" id="GO:0034039">
    <property type="term" value="F:8-oxo-7,8-dihydroguanine DNA N-glycosylase activity"/>
    <property type="evidence" value="ECO:0007669"/>
    <property type="project" value="TreeGrafter"/>
</dbReference>